<comment type="caution">
    <text evidence="2">The sequence shown here is derived from an EMBL/GenBank/DDBJ whole genome shotgun (WGS) entry which is preliminary data.</text>
</comment>
<dbReference type="Pfam" id="PF07238">
    <property type="entry name" value="PilZ"/>
    <property type="match status" value="1"/>
</dbReference>
<feature type="domain" description="PilZ" evidence="1">
    <location>
        <begin position="11"/>
        <end position="106"/>
    </location>
</feature>
<gene>
    <name evidence="2" type="ORF">ABVT11_18655</name>
</gene>
<dbReference type="InterPro" id="IPR009875">
    <property type="entry name" value="PilZ_domain"/>
</dbReference>
<dbReference type="RefSeq" id="WP_345928100.1">
    <property type="nucleotide sequence ID" value="NZ_JBDIVF010000005.1"/>
</dbReference>
<evidence type="ECO:0000313" key="3">
    <source>
        <dbReference type="Proteomes" id="UP001548590"/>
    </source>
</evidence>
<evidence type="ECO:0000259" key="1">
    <source>
        <dbReference type="Pfam" id="PF07238"/>
    </source>
</evidence>
<accession>A0ABV2CWR1</accession>
<dbReference type="Proteomes" id="UP001548590">
    <property type="component" value="Unassembled WGS sequence"/>
</dbReference>
<evidence type="ECO:0000313" key="2">
    <source>
        <dbReference type="EMBL" id="MET1491867.1"/>
    </source>
</evidence>
<keyword evidence="3" id="KW-1185">Reference proteome</keyword>
<dbReference type="Gene3D" id="2.40.10.220">
    <property type="entry name" value="predicted glycosyltransferase like domains"/>
    <property type="match status" value="1"/>
</dbReference>
<name>A0ABV2CWR1_9RHOO</name>
<dbReference type="EMBL" id="JBEWLZ010000017">
    <property type="protein sequence ID" value="MET1491867.1"/>
    <property type="molecule type" value="Genomic_DNA"/>
</dbReference>
<dbReference type="SUPFAM" id="SSF141371">
    <property type="entry name" value="PilZ domain-like"/>
    <property type="match status" value="1"/>
</dbReference>
<sequence>MNAKKETSFERRQRQRFAAIRDGKPCIEVVINERRLALIDLSLDGFGVPANTGCPEGEFEFVMRLIDGFGDKVKGRAVAVNQAAGQTGCRFVDLDEASEKILQEWLTVIVICGASVRLTPADATAIVTGPSLV</sequence>
<protein>
    <submittedName>
        <fullName evidence="2">PilZ domain-containing protein</fullName>
    </submittedName>
</protein>
<proteinExistence type="predicted"/>
<reference evidence="2 3" key="1">
    <citation type="submission" date="2024-07" db="EMBL/GenBank/DDBJ databases">
        <title>Uliginosibacterium paludis KCTC:42655.</title>
        <authorList>
            <person name="Kim M.K."/>
        </authorList>
    </citation>
    <scope>NUCLEOTIDE SEQUENCE [LARGE SCALE GENOMIC DNA]</scope>
    <source>
        <strain evidence="2 3">KCTC 42655</strain>
    </source>
</reference>
<organism evidence="2 3">
    <name type="scientific">Uliginosibacterium paludis</name>
    <dbReference type="NCBI Taxonomy" id="1615952"/>
    <lineage>
        <taxon>Bacteria</taxon>
        <taxon>Pseudomonadati</taxon>
        <taxon>Pseudomonadota</taxon>
        <taxon>Betaproteobacteria</taxon>
        <taxon>Rhodocyclales</taxon>
        <taxon>Zoogloeaceae</taxon>
        <taxon>Uliginosibacterium</taxon>
    </lineage>
</organism>